<name>A0ACD0NKI3_9BASI</name>
<reference evidence="1 2" key="1">
    <citation type="journal article" date="2018" name="Mol. Biol. Evol.">
        <title>Broad Genomic Sampling Reveals a Smut Pathogenic Ancestry of the Fungal Clade Ustilaginomycotina.</title>
        <authorList>
            <person name="Kijpornyongpan T."/>
            <person name="Mondo S.J."/>
            <person name="Barry K."/>
            <person name="Sandor L."/>
            <person name="Lee J."/>
            <person name="Lipzen A."/>
            <person name="Pangilinan J."/>
            <person name="LaButti K."/>
            <person name="Hainaut M."/>
            <person name="Henrissat B."/>
            <person name="Grigoriev I.V."/>
            <person name="Spatafora J.W."/>
            <person name="Aime M.C."/>
        </authorList>
    </citation>
    <scope>NUCLEOTIDE SEQUENCE [LARGE SCALE GENOMIC DNA]</scope>
    <source>
        <strain evidence="1 2">SA 807</strain>
    </source>
</reference>
<keyword evidence="2" id="KW-1185">Reference proteome</keyword>
<dbReference type="EMBL" id="KZ821073">
    <property type="protein sequence ID" value="PWN46450.1"/>
    <property type="molecule type" value="Genomic_DNA"/>
</dbReference>
<sequence>MLLATSLVQLSMANPVVQAGWMERMEEQVLTQGSQLPTYPVGAADATWDGQGFYPKPVEGFQPNLYVGPKPGGDQRSVWYQLAAQDQPFLGRCRCVYARYGSFK</sequence>
<proteinExistence type="predicted"/>
<dbReference type="Proteomes" id="UP000245626">
    <property type="component" value="Unassembled WGS sequence"/>
</dbReference>
<evidence type="ECO:0000313" key="2">
    <source>
        <dbReference type="Proteomes" id="UP000245626"/>
    </source>
</evidence>
<evidence type="ECO:0000313" key="1">
    <source>
        <dbReference type="EMBL" id="PWN46450.1"/>
    </source>
</evidence>
<feature type="non-terminal residue" evidence="1">
    <location>
        <position position="104"/>
    </location>
</feature>
<organism evidence="1 2">
    <name type="scientific">Violaceomyces palustris</name>
    <dbReference type="NCBI Taxonomy" id="1673888"/>
    <lineage>
        <taxon>Eukaryota</taxon>
        <taxon>Fungi</taxon>
        <taxon>Dikarya</taxon>
        <taxon>Basidiomycota</taxon>
        <taxon>Ustilaginomycotina</taxon>
        <taxon>Ustilaginomycetes</taxon>
        <taxon>Violaceomycetales</taxon>
        <taxon>Violaceomycetaceae</taxon>
        <taxon>Violaceomyces</taxon>
    </lineage>
</organism>
<gene>
    <name evidence="1" type="ORF">IE53DRAFT_372433</name>
</gene>
<protein>
    <submittedName>
        <fullName evidence="1">Uncharacterized protein</fullName>
    </submittedName>
</protein>
<accession>A0ACD0NKI3</accession>